<dbReference type="InterPro" id="IPR036938">
    <property type="entry name" value="PAP2/HPO_sf"/>
</dbReference>
<feature type="transmembrane region" description="Helical" evidence="1">
    <location>
        <begin position="272"/>
        <end position="292"/>
    </location>
</feature>
<feature type="transmembrane region" description="Helical" evidence="1">
    <location>
        <begin position="172"/>
        <end position="191"/>
    </location>
</feature>
<evidence type="ECO:0000259" key="2">
    <source>
        <dbReference type="Pfam" id="PF14378"/>
    </source>
</evidence>
<keyword evidence="1" id="KW-1133">Transmembrane helix</keyword>
<dbReference type="Proteomes" id="UP000245390">
    <property type="component" value="Unassembled WGS sequence"/>
</dbReference>
<dbReference type="GO" id="GO:0016020">
    <property type="term" value="C:membrane"/>
    <property type="evidence" value="ECO:0007669"/>
    <property type="project" value="UniProtKB-SubCell"/>
</dbReference>
<evidence type="ECO:0000313" key="4">
    <source>
        <dbReference type="Proteomes" id="UP000245390"/>
    </source>
</evidence>
<feature type="transmembrane region" description="Helical" evidence="1">
    <location>
        <begin position="326"/>
        <end position="344"/>
    </location>
</feature>
<feature type="transmembrane region" description="Helical" evidence="1">
    <location>
        <begin position="104"/>
        <end position="124"/>
    </location>
</feature>
<feature type="transmembrane region" description="Helical" evidence="1">
    <location>
        <begin position="12"/>
        <end position="38"/>
    </location>
</feature>
<dbReference type="InterPro" id="IPR026841">
    <property type="entry name" value="Aur1/Ipt1"/>
</dbReference>
<feature type="transmembrane region" description="Helical" evidence="1">
    <location>
        <begin position="203"/>
        <end position="228"/>
    </location>
</feature>
<dbReference type="EMBL" id="QGGV01000006">
    <property type="protein sequence ID" value="PWK55642.1"/>
    <property type="molecule type" value="Genomic_DNA"/>
</dbReference>
<feature type="transmembrane region" description="Helical" evidence="1">
    <location>
        <begin position="50"/>
        <end position="71"/>
    </location>
</feature>
<accession>A0A316G4Y4</accession>
<feature type="transmembrane region" description="Helical" evidence="1">
    <location>
        <begin position="299"/>
        <end position="320"/>
    </location>
</feature>
<organism evidence="3 4">
    <name type="scientific">Silicimonas algicola</name>
    <dbReference type="NCBI Taxonomy" id="1826607"/>
    <lineage>
        <taxon>Bacteria</taxon>
        <taxon>Pseudomonadati</taxon>
        <taxon>Pseudomonadota</taxon>
        <taxon>Alphaproteobacteria</taxon>
        <taxon>Rhodobacterales</taxon>
        <taxon>Paracoccaceae</taxon>
    </lineage>
</organism>
<reference evidence="3 4" key="1">
    <citation type="submission" date="2018-05" db="EMBL/GenBank/DDBJ databases">
        <title>Genomic Encyclopedia of Type Strains, Phase IV (KMG-IV): sequencing the most valuable type-strain genomes for metagenomic binning, comparative biology and taxonomic classification.</title>
        <authorList>
            <person name="Goeker M."/>
        </authorList>
    </citation>
    <scope>NUCLEOTIDE SEQUENCE [LARGE SCALE GENOMIC DNA]</scope>
    <source>
        <strain evidence="3 4">DSM 103371</strain>
    </source>
</reference>
<keyword evidence="1" id="KW-0812">Transmembrane</keyword>
<dbReference type="SUPFAM" id="SSF48317">
    <property type="entry name" value="Acid phosphatase/Vanadium-dependent haloperoxidase"/>
    <property type="match status" value="1"/>
</dbReference>
<dbReference type="Pfam" id="PF14378">
    <property type="entry name" value="PAP2_3"/>
    <property type="match status" value="1"/>
</dbReference>
<feature type="domain" description="Inositolphosphotransferase Aur1/Ipt1" evidence="2">
    <location>
        <begin position="139"/>
        <end position="337"/>
    </location>
</feature>
<evidence type="ECO:0000313" key="3">
    <source>
        <dbReference type="EMBL" id="PWK55642.1"/>
    </source>
</evidence>
<dbReference type="AlphaFoldDB" id="A0A316G4Y4"/>
<sequence length="348" mass="38556">MPPKVLYPKYVNYLSCCFGIPLAYPVLIAVQTAVAGMLANFSAYRFDPGMGQLLAILMAFCVPWFLWILVVRKVVLLGAVHQSEAPIHDLLSSIKSLALDFHRLLGGAVKLVLICLFVGASGYLKEMISVIQPFAWDHTFMRVDRLLHFGVDPYRLSLWLFGSPTATTALNVAYHAWFFVIYFVTFVACFARTDDKLSQAFLVGLLLTFAVGGNAIALVFSSAGPVYYERLGLGSEFEPLMQHLRAMNEISPVWALSVQEGLWHGHVGDGELAGISAMPSMHVATSVLMAFYATTYARWAAWLMWGFALAILIGSVHLGWHYAIDGYLGAAIAWACWVTARYLVEERN</sequence>
<proteinExistence type="predicted"/>
<name>A0A316G4Y4_9RHOB</name>
<evidence type="ECO:0000256" key="1">
    <source>
        <dbReference type="SAM" id="Phobius"/>
    </source>
</evidence>
<dbReference type="Gene3D" id="1.20.144.10">
    <property type="entry name" value="Phosphatidic acid phosphatase type 2/haloperoxidase"/>
    <property type="match status" value="1"/>
</dbReference>
<protein>
    <submittedName>
        <fullName evidence="3">PAP2 superfamily protein</fullName>
    </submittedName>
</protein>
<keyword evidence="1" id="KW-0472">Membrane</keyword>
<keyword evidence="4" id="KW-1185">Reference proteome</keyword>
<comment type="caution">
    <text evidence="3">The sequence shown here is derived from an EMBL/GenBank/DDBJ whole genome shotgun (WGS) entry which is preliminary data.</text>
</comment>
<gene>
    <name evidence="3" type="ORF">C8D95_10637</name>
</gene>